<evidence type="ECO:0000313" key="2">
    <source>
        <dbReference type="EMBL" id="KAJ0982310.1"/>
    </source>
</evidence>
<name>A0A9D5CYM5_9LILI</name>
<gene>
    <name evidence="2" type="ORF">J5N97_010565</name>
</gene>
<feature type="compositionally biased region" description="Acidic residues" evidence="1">
    <location>
        <begin position="329"/>
        <end position="341"/>
    </location>
</feature>
<feature type="compositionally biased region" description="Basic and acidic residues" evidence="1">
    <location>
        <begin position="509"/>
        <end position="527"/>
    </location>
</feature>
<feature type="compositionally biased region" description="Acidic residues" evidence="1">
    <location>
        <begin position="384"/>
        <end position="398"/>
    </location>
</feature>
<feature type="compositionally biased region" description="Acidic residues" evidence="1">
    <location>
        <begin position="406"/>
        <end position="415"/>
    </location>
</feature>
<evidence type="ECO:0000256" key="1">
    <source>
        <dbReference type="SAM" id="MobiDB-lite"/>
    </source>
</evidence>
<dbReference type="OrthoDB" id="1934890at2759"/>
<dbReference type="Proteomes" id="UP001085076">
    <property type="component" value="Miscellaneous, Linkage group lg02"/>
</dbReference>
<proteinExistence type="predicted"/>
<dbReference type="PANTHER" id="PTHR33448:SF4">
    <property type="entry name" value="CHLOROPLAST PROTEIN HCF243"/>
    <property type="match status" value="1"/>
</dbReference>
<keyword evidence="3" id="KW-1185">Reference proteome</keyword>
<feature type="region of interest" description="Disordered" evidence="1">
    <location>
        <begin position="1"/>
        <end position="20"/>
    </location>
</feature>
<dbReference type="PANTHER" id="PTHR33448">
    <property type="entry name" value="CHLOROPLAST PROTEIN HCF243-RELATED"/>
    <property type="match status" value="1"/>
</dbReference>
<evidence type="ECO:0000313" key="3">
    <source>
        <dbReference type="Proteomes" id="UP001085076"/>
    </source>
</evidence>
<feature type="compositionally biased region" description="Low complexity" evidence="1">
    <location>
        <begin position="47"/>
        <end position="69"/>
    </location>
</feature>
<feature type="compositionally biased region" description="Acidic residues" evidence="1">
    <location>
        <begin position="349"/>
        <end position="359"/>
    </location>
</feature>
<feature type="region of interest" description="Disordered" evidence="1">
    <location>
        <begin position="321"/>
        <end position="527"/>
    </location>
</feature>
<reference evidence="2" key="2">
    <citation type="journal article" date="2022" name="Hortic Res">
        <title>The genome of Dioscorea zingiberensis sheds light on the biosynthesis, origin and evolution of the medicinally important diosgenin saponins.</title>
        <authorList>
            <person name="Li Y."/>
            <person name="Tan C."/>
            <person name="Li Z."/>
            <person name="Guo J."/>
            <person name="Li S."/>
            <person name="Chen X."/>
            <person name="Wang C."/>
            <person name="Dai X."/>
            <person name="Yang H."/>
            <person name="Song W."/>
            <person name="Hou L."/>
            <person name="Xu J."/>
            <person name="Tong Z."/>
            <person name="Xu A."/>
            <person name="Yuan X."/>
            <person name="Wang W."/>
            <person name="Yang Q."/>
            <person name="Chen L."/>
            <person name="Sun Z."/>
            <person name="Wang K."/>
            <person name="Pan B."/>
            <person name="Chen J."/>
            <person name="Bao Y."/>
            <person name="Liu F."/>
            <person name="Qi X."/>
            <person name="Gang D.R."/>
            <person name="Wen J."/>
            <person name="Li J."/>
        </authorList>
    </citation>
    <scope>NUCLEOTIDE SEQUENCE</scope>
    <source>
        <strain evidence="2">Dzin_1.0</strain>
    </source>
</reference>
<dbReference type="AlphaFoldDB" id="A0A9D5CYM5"/>
<organism evidence="2 3">
    <name type="scientific">Dioscorea zingiberensis</name>
    <dbReference type="NCBI Taxonomy" id="325984"/>
    <lineage>
        <taxon>Eukaryota</taxon>
        <taxon>Viridiplantae</taxon>
        <taxon>Streptophyta</taxon>
        <taxon>Embryophyta</taxon>
        <taxon>Tracheophyta</taxon>
        <taxon>Spermatophyta</taxon>
        <taxon>Magnoliopsida</taxon>
        <taxon>Liliopsida</taxon>
        <taxon>Dioscoreales</taxon>
        <taxon>Dioscoreaceae</taxon>
        <taxon>Dioscorea</taxon>
    </lineage>
</organism>
<feature type="compositionally biased region" description="Basic and acidic residues" evidence="1">
    <location>
        <begin position="452"/>
        <end position="502"/>
    </location>
</feature>
<dbReference type="EMBL" id="JAGGNH010000002">
    <property type="protein sequence ID" value="KAJ0982310.1"/>
    <property type="molecule type" value="Genomic_DNA"/>
</dbReference>
<accession>A0A9D5CYM5</accession>
<reference evidence="2" key="1">
    <citation type="submission" date="2021-03" db="EMBL/GenBank/DDBJ databases">
        <authorList>
            <person name="Li Z."/>
            <person name="Yang C."/>
        </authorList>
    </citation>
    <scope>NUCLEOTIDE SEQUENCE</scope>
    <source>
        <strain evidence="2">Dzin_1.0</strain>
        <tissue evidence="2">Leaf</tissue>
    </source>
</reference>
<sequence length="664" mass="73380">METRERQHSHRTTSGGGSELFICFTSRPSSTSCAAAMRVPSSKSLMSPGRAAAPSLSSSLSRRLRSSGSVKGGEQSPMFPAGVTARKKGCAFEAAEPSSPKVTCIGQVRVKSKKKKNKCKAEAGAAMVRSRSQRRSGGEASFRRAVGGEGERECKPWGITVCEALRSFGSEINCFVPCRGGTGRSLCSSSKSSCEEEKRTRSSCGAVFARWMMAVQEGEEGKGGEVVGLVVQESGRREVGLMVGKEEEEDVKVEEEEEKVVVVKKEVEVEVEVEVVDEGRGSVCVPPKNALLLMRCRSDPVRMAALATRFWGSPNAAKVGAEEVGQTGEEAEEEEEEEEDVRVETIAEEKEEGGEELGEDLALVAEEVAEEAIAENENRHEQEEVCEDLEANAEEQEDQQNKCEDLEANAEEEMPKDESFTADSTESPAVPLKEEVKVKEEVKEKRRRSRVKDREMRRSRSSKEKERKRNSFSSEREARRHSFSTEREARRPSISMETERRQSWSFSVVREEKKENKEEENRNKALDSEKACKVEGEKKRELPDCLLLMMYEPKLSMEVSKETWVCSTDFLQWRPKEVVPAGAAAAAAADETQDPVPPLSEEVEKKLFGAPDPAPVPAAAPVAYEPFVLTRCKSEPMRSSARLAPDACFWKSRHQPIGAAGIGF</sequence>
<comment type="caution">
    <text evidence="2">The sequence shown here is derived from an EMBL/GenBank/DDBJ whole genome shotgun (WGS) entry which is preliminary data.</text>
</comment>
<feature type="region of interest" description="Disordered" evidence="1">
    <location>
        <begin position="40"/>
        <end position="80"/>
    </location>
</feature>
<feature type="compositionally biased region" description="Basic and acidic residues" evidence="1">
    <location>
        <begin position="432"/>
        <end position="444"/>
    </location>
</feature>
<protein>
    <submittedName>
        <fullName evidence="2">Uncharacterized protein</fullName>
    </submittedName>
</protein>